<evidence type="ECO:0000256" key="8">
    <source>
        <dbReference type="ARBA" id="ARBA00022833"/>
    </source>
</evidence>
<dbReference type="Gene3D" id="1.20.120.1750">
    <property type="match status" value="1"/>
</dbReference>
<dbReference type="InterPro" id="IPR002867">
    <property type="entry name" value="IBR_dom"/>
</dbReference>
<dbReference type="Proteomes" id="UP000193689">
    <property type="component" value="Unassembled WGS sequence"/>
</dbReference>
<reference evidence="11 12" key="1">
    <citation type="submission" date="2016-07" db="EMBL/GenBank/DDBJ databases">
        <title>Pervasive Adenine N6-methylation of Active Genes in Fungi.</title>
        <authorList>
            <consortium name="DOE Joint Genome Institute"/>
            <person name="Mondo S.J."/>
            <person name="Dannebaum R.O."/>
            <person name="Kuo R.C."/>
            <person name="Labutti K."/>
            <person name="Haridas S."/>
            <person name="Kuo A."/>
            <person name="Salamov A."/>
            <person name="Ahrendt S.R."/>
            <person name="Lipzen A."/>
            <person name="Sullivan W."/>
            <person name="Andreopoulos W.B."/>
            <person name="Clum A."/>
            <person name="Lindquist E."/>
            <person name="Daum C."/>
            <person name="Ramamoorthy G.K."/>
            <person name="Gryganskyi A."/>
            <person name="Culley D."/>
            <person name="Magnuson J.K."/>
            <person name="James T.Y."/>
            <person name="O'Malley M.A."/>
            <person name="Stajich J.E."/>
            <person name="Spatafora J.W."/>
            <person name="Visel A."/>
            <person name="Grigoriev I.V."/>
        </authorList>
    </citation>
    <scope>NUCLEOTIDE SEQUENCE [LARGE SCALE GENOMIC DNA]</scope>
    <source>
        <strain evidence="11 12">CBS 129021</strain>
    </source>
</reference>
<evidence type="ECO:0000259" key="10">
    <source>
        <dbReference type="PROSITE" id="PS51873"/>
    </source>
</evidence>
<feature type="compositionally biased region" description="Basic and acidic residues" evidence="9">
    <location>
        <begin position="225"/>
        <end position="254"/>
    </location>
</feature>
<dbReference type="CDD" id="cd20335">
    <property type="entry name" value="BRcat_RBR"/>
    <property type="match status" value="1"/>
</dbReference>
<dbReference type="PANTHER" id="PTHR11685">
    <property type="entry name" value="RBR FAMILY RING FINGER AND IBR DOMAIN-CONTAINING"/>
    <property type="match status" value="1"/>
</dbReference>
<dbReference type="AlphaFoldDB" id="A0A1Y2DCA4"/>
<evidence type="ECO:0000256" key="6">
    <source>
        <dbReference type="ARBA" id="ARBA00022771"/>
    </source>
</evidence>
<dbReference type="InterPro" id="IPR013083">
    <property type="entry name" value="Znf_RING/FYVE/PHD"/>
</dbReference>
<dbReference type="SMART" id="SM00647">
    <property type="entry name" value="IBR"/>
    <property type="match status" value="2"/>
</dbReference>
<proteinExistence type="predicted"/>
<feature type="region of interest" description="Disordered" evidence="9">
    <location>
        <begin position="225"/>
        <end position="273"/>
    </location>
</feature>
<evidence type="ECO:0000256" key="2">
    <source>
        <dbReference type="ARBA" id="ARBA00012251"/>
    </source>
</evidence>
<keyword evidence="3" id="KW-0808">Transferase</keyword>
<evidence type="ECO:0000256" key="7">
    <source>
        <dbReference type="ARBA" id="ARBA00022786"/>
    </source>
</evidence>
<dbReference type="Pfam" id="PF01485">
    <property type="entry name" value="IBR"/>
    <property type="match status" value="1"/>
</dbReference>
<dbReference type="OrthoDB" id="1431934at2759"/>
<keyword evidence="8" id="KW-0862">Zinc</keyword>
<comment type="caution">
    <text evidence="11">The sequence shown here is derived from an EMBL/GenBank/DDBJ whole genome shotgun (WGS) entry which is preliminary data.</text>
</comment>
<keyword evidence="12" id="KW-1185">Reference proteome</keyword>
<evidence type="ECO:0000256" key="9">
    <source>
        <dbReference type="SAM" id="MobiDB-lite"/>
    </source>
</evidence>
<dbReference type="RefSeq" id="XP_040710367.1">
    <property type="nucleotide sequence ID" value="XM_040856933.1"/>
</dbReference>
<evidence type="ECO:0000256" key="5">
    <source>
        <dbReference type="ARBA" id="ARBA00022737"/>
    </source>
</evidence>
<evidence type="ECO:0000313" key="12">
    <source>
        <dbReference type="Proteomes" id="UP000193689"/>
    </source>
</evidence>
<dbReference type="Gene3D" id="3.30.40.10">
    <property type="entry name" value="Zinc/RING finger domain, C3HC4 (zinc finger)"/>
    <property type="match status" value="1"/>
</dbReference>
<keyword evidence="5" id="KW-0677">Repeat</keyword>
<dbReference type="SUPFAM" id="SSF57850">
    <property type="entry name" value="RING/U-box"/>
    <property type="match status" value="3"/>
</dbReference>
<dbReference type="Pfam" id="PF22191">
    <property type="entry name" value="IBR_1"/>
    <property type="match status" value="1"/>
</dbReference>
<dbReference type="EC" id="2.3.2.31" evidence="2"/>
<gene>
    <name evidence="11" type="ORF">BCR38DRAFT_355178</name>
</gene>
<accession>A0A1Y2DCA4</accession>
<evidence type="ECO:0000256" key="3">
    <source>
        <dbReference type="ARBA" id="ARBA00022679"/>
    </source>
</evidence>
<organism evidence="11 12">
    <name type="scientific">Pseudomassariella vexata</name>
    <dbReference type="NCBI Taxonomy" id="1141098"/>
    <lineage>
        <taxon>Eukaryota</taxon>
        <taxon>Fungi</taxon>
        <taxon>Dikarya</taxon>
        <taxon>Ascomycota</taxon>
        <taxon>Pezizomycotina</taxon>
        <taxon>Sordariomycetes</taxon>
        <taxon>Xylariomycetidae</taxon>
        <taxon>Amphisphaeriales</taxon>
        <taxon>Pseudomassariaceae</taxon>
        <taxon>Pseudomassariella</taxon>
    </lineage>
</organism>
<keyword evidence="7" id="KW-0833">Ubl conjugation pathway</keyword>
<dbReference type="STRING" id="1141098.A0A1Y2DCA4"/>
<dbReference type="InterPro" id="IPR044066">
    <property type="entry name" value="TRIAD_supradom"/>
</dbReference>
<feature type="non-terminal residue" evidence="11">
    <location>
        <position position="1"/>
    </location>
</feature>
<dbReference type="PROSITE" id="PS51873">
    <property type="entry name" value="TRIAD"/>
    <property type="match status" value="1"/>
</dbReference>
<evidence type="ECO:0000313" key="11">
    <source>
        <dbReference type="EMBL" id="ORY56900.1"/>
    </source>
</evidence>
<feature type="domain" description="RING-type" evidence="10">
    <location>
        <begin position="26"/>
        <end position="335"/>
    </location>
</feature>
<dbReference type="GeneID" id="63773145"/>
<dbReference type="InterPro" id="IPR031127">
    <property type="entry name" value="E3_UB_ligase_RBR"/>
</dbReference>
<comment type="catalytic activity">
    <reaction evidence="1">
        <text>[E2 ubiquitin-conjugating enzyme]-S-ubiquitinyl-L-cysteine + [acceptor protein]-L-lysine = [E2 ubiquitin-conjugating enzyme]-L-cysteine + [acceptor protein]-N(6)-ubiquitinyl-L-lysine.</text>
        <dbReference type="EC" id="2.3.2.31"/>
    </reaction>
</comment>
<evidence type="ECO:0000256" key="4">
    <source>
        <dbReference type="ARBA" id="ARBA00022723"/>
    </source>
</evidence>
<evidence type="ECO:0000256" key="1">
    <source>
        <dbReference type="ARBA" id="ARBA00001798"/>
    </source>
</evidence>
<protein>
    <recommendedName>
        <fullName evidence="2">RBR-type E3 ubiquitin transferase</fullName>
        <ecNumber evidence="2">2.3.2.31</ecNumber>
    </recommendedName>
</protein>
<dbReference type="GO" id="GO:0016567">
    <property type="term" value="P:protein ubiquitination"/>
    <property type="evidence" value="ECO:0007669"/>
    <property type="project" value="InterPro"/>
</dbReference>
<keyword evidence="4" id="KW-0479">Metal-binding</keyword>
<dbReference type="EMBL" id="MCFJ01000021">
    <property type="protein sequence ID" value="ORY56900.1"/>
    <property type="molecule type" value="Genomic_DNA"/>
</dbReference>
<dbReference type="InParanoid" id="A0A1Y2DCA4"/>
<dbReference type="GO" id="GO:0061630">
    <property type="term" value="F:ubiquitin protein ligase activity"/>
    <property type="evidence" value="ECO:0007669"/>
    <property type="project" value="UniProtKB-EC"/>
</dbReference>
<keyword evidence="6" id="KW-0863">Zinc-finger</keyword>
<sequence length="344" mass="39467">QRYSRPAQNGDRIVFCQRTPRSIPKFMRDCSICTDSKPLPEFPICSVSKLCTHPPEACLECITTSIKTDFTNKRWDQIHCPECHAPMEYQEVELYADKDTFAKYSTIAFRSAVGKSPDFIWCPANCGSGQVHETGDDRPIVCCVQCKHKFCFRHQVAWQKSLSCEEYDRFLEDPETFRSCVDLDNEAAENMAQAELSVRQEQEERDRIFALSLLEAEQAEEARRQAERSRFERERREAAERARTEAARETERKRLNQTKADAARKKMEEDASQATVQKTTKPCPGCGWAIEKNEGCAHMTCAKCEFEFCYDCGASHRDILRHGNALHKITCPWHMDNLPVALAS</sequence>
<name>A0A1Y2DCA4_9PEZI</name>
<dbReference type="GO" id="GO:0008270">
    <property type="term" value="F:zinc ion binding"/>
    <property type="evidence" value="ECO:0007669"/>
    <property type="project" value="UniProtKB-KW"/>
</dbReference>